<evidence type="ECO:0000256" key="6">
    <source>
        <dbReference type="ARBA" id="ARBA00022475"/>
    </source>
</evidence>
<keyword evidence="7" id="KW-0997">Cell inner membrane</keyword>
<evidence type="ECO:0000256" key="2">
    <source>
        <dbReference type="ARBA" id="ARBA00004249"/>
    </source>
</evidence>
<dbReference type="PANTHER" id="PTHR30558:SF12">
    <property type="entry name" value="BIOPOLYMER TRANSPORT PROTEIN EXBD"/>
    <property type="match status" value="1"/>
</dbReference>
<evidence type="ECO:0000256" key="12">
    <source>
        <dbReference type="RuleBase" id="RU003879"/>
    </source>
</evidence>
<reference evidence="14 15" key="1">
    <citation type="journal article" date="2023" name="Int. J. Syst. Evol. Microbiol.">
        <title>Methylocystis iwaonis sp. nov., a type II methane-oxidizing bacterium from surface soil of a rice paddy field in Japan, and emended description of the genus Methylocystis (ex Whittenbury et al. 1970) Bowman et al. 1993.</title>
        <authorList>
            <person name="Kaise H."/>
            <person name="Sawadogo J.B."/>
            <person name="Alam M.S."/>
            <person name="Ueno C."/>
            <person name="Dianou D."/>
            <person name="Shinjo R."/>
            <person name="Asakawa S."/>
        </authorList>
    </citation>
    <scope>NUCLEOTIDE SEQUENCE [LARGE SCALE GENOMIC DNA]</scope>
    <source>
        <strain evidence="14 15">SS37A-Re</strain>
    </source>
</reference>
<dbReference type="Proteomes" id="UP001317629">
    <property type="component" value="Chromosome"/>
</dbReference>
<dbReference type="EMBL" id="AP027142">
    <property type="protein sequence ID" value="BDV32911.1"/>
    <property type="molecule type" value="Genomic_DNA"/>
</dbReference>
<evidence type="ECO:0000256" key="5">
    <source>
        <dbReference type="ARBA" id="ARBA00022448"/>
    </source>
</evidence>
<evidence type="ECO:0000256" key="10">
    <source>
        <dbReference type="ARBA" id="ARBA00022989"/>
    </source>
</evidence>
<accession>A0ABM8E4N4</accession>
<protein>
    <submittedName>
        <fullName evidence="14">Biopolymer transport protein ExbD</fullName>
    </submittedName>
</protein>
<dbReference type="RefSeq" id="WP_281930164.1">
    <property type="nucleotide sequence ID" value="NZ_AP027142.1"/>
</dbReference>
<evidence type="ECO:0000256" key="9">
    <source>
        <dbReference type="ARBA" id="ARBA00022927"/>
    </source>
</evidence>
<gene>
    <name evidence="14" type="primary">exbD</name>
    <name evidence="14" type="ORF">SS37A_04400</name>
</gene>
<evidence type="ECO:0000256" key="4">
    <source>
        <dbReference type="ARBA" id="ARBA00011471"/>
    </source>
</evidence>
<dbReference type="PANTHER" id="PTHR30558">
    <property type="entry name" value="EXBD MEMBRANE COMPONENT OF PMF-DRIVEN MACROMOLECULE IMPORT SYSTEM"/>
    <property type="match status" value="1"/>
</dbReference>
<evidence type="ECO:0000256" key="1">
    <source>
        <dbReference type="ARBA" id="ARBA00003540"/>
    </source>
</evidence>
<keyword evidence="6" id="KW-1003">Cell membrane</keyword>
<keyword evidence="10 13" id="KW-1133">Transmembrane helix</keyword>
<feature type="transmembrane region" description="Helical" evidence="13">
    <location>
        <begin position="12"/>
        <end position="32"/>
    </location>
</feature>
<evidence type="ECO:0000256" key="8">
    <source>
        <dbReference type="ARBA" id="ARBA00022692"/>
    </source>
</evidence>
<proteinExistence type="inferred from homology"/>
<evidence type="ECO:0000256" key="13">
    <source>
        <dbReference type="SAM" id="Phobius"/>
    </source>
</evidence>
<keyword evidence="11 13" id="KW-0472">Membrane</keyword>
<evidence type="ECO:0000256" key="11">
    <source>
        <dbReference type="ARBA" id="ARBA00023136"/>
    </source>
</evidence>
<name>A0ABM8E4N4_9HYPH</name>
<evidence type="ECO:0000256" key="3">
    <source>
        <dbReference type="ARBA" id="ARBA00005811"/>
    </source>
</evidence>
<sequence length="127" mass="13854">MDDKSFETINVVPLVDIMLVLLTIVLTTASFISAGRIPVSLPQASKPDYEKRKDTIIEIASGGEIYFEGEAVSAATLESRLADKGSQTPVLVRADRGSKFQSFVDVADVLKRLKITRVGIQTENNAR</sequence>
<dbReference type="Pfam" id="PF02472">
    <property type="entry name" value="ExbD"/>
    <property type="match status" value="1"/>
</dbReference>
<comment type="function">
    <text evidence="1">Involved in the TonB-dependent energy-dependent transport of various receptor-bound substrates.</text>
</comment>
<keyword evidence="5 12" id="KW-0813">Transport</keyword>
<dbReference type="Gene3D" id="3.30.420.270">
    <property type="match status" value="1"/>
</dbReference>
<evidence type="ECO:0000313" key="14">
    <source>
        <dbReference type="EMBL" id="BDV32911.1"/>
    </source>
</evidence>
<comment type="subunit">
    <text evidence="4">The accessory proteins ExbB and ExbD seem to form a complex with TonB.</text>
</comment>
<keyword evidence="9 12" id="KW-0653">Protein transport</keyword>
<comment type="subcellular location">
    <subcellularLocation>
        <location evidence="2">Cell inner membrane</location>
        <topology evidence="2">Single-pass type II membrane protein</topology>
    </subcellularLocation>
    <subcellularLocation>
        <location evidence="12">Cell membrane</location>
        <topology evidence="12">Single-pass type II membrane protein</topology>
    </subcellularLocation>
</comment>
<evidence type="ECO:0000313" key="15">
    <source>
        <dbReference type="Proteomes" id="UP001317629"/>
    </source>
</evidence>
<keyword evidence="8 12" id="KW-0812">Transmembrane</keyword>
<organism evidence="14 15">
    <name type="scientific">Methylocystis iwaonis</name>
    <dbReference type="NCBI Taxonomy" id="2885079"/>
    <lineage>
        <taxon>Bacteria</taxon>
        <taxon>Pseudomonadati</taxon>
        <taxon>Pseudomonadota</taxon>
        <taxon>Alphaproteobacteria</taxon>
        <taxon>Hyphomicrobiales</taxon>
        <taxon>Methylocystaceae</taxon>
        <taxon>Methylocystis</taxon>
    </lineage>
</organism>
<keyword evidence="15" id="KW-1185">Reference proteome</keyword>
<evidence type="ECO:0000256" key="7">
    <source>
        <dbReference type="ARBA" id="ARBA00022519"/>
    </source>
</evidence>
<dbReference type="InterPro" id="IPR003400">
    <property type="entry name" value="ExbD"/>
</dbReference>
<comment type="similarity">
    <text evidence="3 12">Belongs to the ExbD/TolR family.</text>
</comment>